<comment type="subcellular location">
    <subcellularLocation>
        <location evidence="1">Membrane</location>
    </subcellularLocation>
</comment>
<dbReference type="SUPFAM" id="SSF55961">
    <property type="entry name" value="Bet v1-like"/>
    <property type="match status" value="1"/>
</dbReference>
<keyword evidence="7 10" id="KW-0472">Membrane</keyword>
<evidence type="ECO:0000259" key="12">
    <source>
        <dbReference type="PROSITE" id="PS50848"/>
    </source>
</evidence>
<keyword evidence="2" id="KW-0433">Leucine-rich repeat</keyword>
<evidence type="ECO:0000256" key="6">
    <source>
        <dbReference type="ARBA" id="ARBA00022989"/>
    </source>
</evidence>
<dbReference type="Gene3D" id="3.30.530.20">
    <property type="match status" value="1"/>
</dbReference>
<reference evidence="13 14" key="1">
    <citation type="submission" date="2024-05" db="EMBL/GenBank/DDBJ databases">
        <title>Haplotype-resolved chromosome-level genome assembly of Huyou (Citrus changshanensis).</title>
        <authorList>
            <person name="Miao C."/>
            <person name="Chen W."/>
            <person name="Wu Y."/>
            <person name="Wang L."/>
            <person name="Zhao S."/>
            <person name="Grierson D."/>
            <person name="Xu C."/>
            <person name="Chen K."/>
        </authorList>
    </citation>
    <scope>NUCLEOTIDE SEQUENCE [LARGE SCALE GENOMIC DNA]</scope>
    <source>
        <strain evidence="13">01-14</strain>
        <tissue evidence="13">Leaf</tissue>
    </source>
</reference>
<evidence type="ECO:0000256" key="1">
    <source>
        <dbReference type="ARBA" id="ARBA00004370"/>
    </source>
</evidence>
<accession>A0AAP0QA28</accession>
<dbReference type="Gene3D" id="3.30.200.20">
    <property type="entry name" value="Phosphorylase Kinase, domain 1"/>
    <property type="match status" value="1"/>
</dbReference>
<dbReference type="Pfam" id="PF01852">
    <property type="entry name" value="START"/>
    <property type="match status" value="1"/>
</dbReference>
<evidence type="ECO:0000256" key="8">
    <source>
        <dbReference type="ARBA" id="ARBA00023170"/>
    </source>
</evidence>
<feature type="domain" description="START" evidence="12">
    <location>
        <begin position="80"/>
        <end position="292"/>
    </location>
</feature>
<organism evidence="13 14">
    <name type="scientific">Citrus x changshan-huyou</name>
    <dbReference type="NCBI Taxonomy" id="2935761"/>
    <lineage>
        <taxon>Eukaryota</taxon>
        <taxon>Viridiplantae</taxon>
        <taxon>Streptophyta</taxon>
        <taxon>Embryophyta</taxon>
        <taxon>Tracheophyta</taxon>
        <taxon>Spermatophyta</taxon>
        <taxon>Magnoliopsida</taxon>
        <taxon>eudicotyledons</taxon>
        <taxon>Gunneridae</taxon>
        <taxon>Pentapetalae</taxon>
        <taxon>rosids</taxon>
        <taxon>malvids</taxon>
        <taxon>Sapindales</taxon>
        <taxon>Rutaceae</taxon>
        <taxon>Aurantioideae</taxon>
        <taxon>Citrus</taxon>
    </lineage>
</organism>
<sequence length="1100" mass="122616">MAKFWVSSSSYEFWHQNSNRAGFANATLIALFIILVYHLSKTRFHSFASRFISSSPSPSPSSSSSSFSAIAVASRSDRSQSRRSEIVSDADLKFLIETLEDNFSENDKWENVIDKRNNLLYYNARCCKPKVGPLKYLSVTVFENCTPEILRDFYMDNDYRVRWDKTVVEHKQLQVDKTNGTEIGRIIKKFPLLTPREYVLAWRLWEGRDQTFYCFSKECDHPLAPPQRKYVRVTYFRSGWHIKKVPGRDACEIRIFHQEDAGLNVGMAKLAFAKGIWSYVCKMDNALRNYAVVSHPQTIPAVSAVTLVQKVPLGLEEINCASSSASPAADAVQGLYASEAKLKKLAKRPSKKLVANGLLLLGGVICLSRGHSALGAKVAMAYILTKLHKRSGSSGQTRQGLASALNVMYTSLHSPSQLSNWKAGGGDPCGEHWKGITCSGSSVTEIKLSGLGLNGQLGYQLTNLKSVSYLDVSNNNLKDSIPYQLPPNLKHLDLSENQFSGTVPYSISQMSELKYLNLGSNQLNGQLSDMFQKNEKLETLDLSKNQLTGELPRSFASLSSLKELYLQNNQFTGSINVLGKLPLDELNVENNKFSGWVPEELKDIAKTGGNSWSSSPAPPPPPGTKPVTKRKASPFREGDESSSSKIWQWVIIAIAVLLALAIIAIVIALFSRRRSSPSSHFLDEERASQRRAFTPLASQELTNDMAPESIKPFKGIDDYKGGQDYMGFHDYKSNQDHYKGNKSFDSDASVDMKPLPTPIGLKDPQSDRAKSLHDNEFANRLKAKKSTNAQAAPFSMADLLTATANFATGRLLGEGTIGRVYRAKYPDGKVLAVKKIDSSHFQRANSESFSEIVQNISRIRHTNIAELVGFCSEQGHNILIYDYYRNGSLHEFLHMSDDFSKPLTWNTRIRIALGTARAVEYLHEVCSPSLEHKNIKSSNILLDLELNPHLSDYGLASFHQRTSQNLGVGYNAPECTRPSAYTVKSDVYSFGVVMLELLTGRMPYDSEKPKSEQCLVRWAAPQLHDFDALAKMVDPALRGLYPPKSLSRFADVIALCVQPEPEFRPPMSEVVEALVRLVQRSSMNMKDDLAASRRTEDSDY</sequence>
<evidence type="ECO:0000256" key="7">
    <source>
        <dbReference type="ARBA" id="ARBA00023136"/>
    </source>
</evidence>
<dbReference type="PROSITE" id="PS51450">
    <property type="entry name" value="LRR"/>
    <property type="match status" value="1"/>
</dbReference>
<dbReference type="FunFam" id="3.80.10.10:FF:000062">
    <property type="entry name" value="protein STRUBBELIG-RECEPTOR FAMILY 3"/>
    <property type="match status" value="1"/>
</dbReference>
<dbReference type="InterPro" id="IPR023393">
    <property type="entry name" value="START-like_dom_sf"/>
</dbReference>
<name>A0AAP0QA28_9ROSI</name>
<evidence type="ECO:0008006" key="15">
    <source>
        <dbReference type="Google" id="ProtNLM"/>
    </source>
</evidence>
<keyword evidence="14" id="KW-1185">Reference proteome</keyword>
<dbReference type="GO" id="GO:0016020">
    <property type="term" value="C:membrane"/>
    <property type="evidence" value="ECO:0007669"/>
    <property type="project" value="UniProtKB-SubCell"/>
</dbReference>
<dbReference type="CDD" id="cd08870">
    <property type="entry name" value="START_STARD2_7-like"/>
    <property type="match status" value="1"/>
</dbReference>
<dbReference type="Gene3D" id="3.80.10.10">
    <property type="entry name" value="Ribonuclease Inhibitor"/>
    <property type="match status" value="1"/>
</dbReference>
<dbReference type="AlphaFoldDB" id="A0AAP0QA28"/>
<dbReference type="InterPro" id="IPR032675">
    <property type="entry name" value="LRR_dom_sf"/>
</dbReference>
<dbReference type="InterPro" id="IPR011009">
    <property type="entry name" value="Kinase-like_dom_sf"/>
</dbReference>
<keyword evidence="4" id="KW-0732">Signal</keyword>
<evidence type="ECO:0000256" key="2">
    <source>
        <dbReference type="ARBA" id="ARBA00022614"/>
    </source>
</evidence>
<evidence type="ECO:0000259" key="11">
    <source>
        <dbReference type="PROSITE" id="PS50011"/>
    </source>
</evidence>
<feature type="transmembrane region" description="Helical" evidence="10">
    <location>
        <begin position="646"/>
        <end position="670"/>
    </location>
</feature>
<dbReference type="InterPro" id="IPR001245">
    <property type="entry name" value="Ser-Thr/Tyr_kinase_cat_dom"/>
</dbReference>
<dbReference type="Gene3D" id="1.10.510.10">
    <property type="entry name" value="Transferase(Phosphotransferase) domain 1"/>
    <property type="match status" value="1"/>
</dbReference>
<dbReference type="EMBL" id="JBCGBO010000025">
    <property type="protein sequence ID" value="KAK9176313.1"/>
    <property type="molecule type" value="Genomic_DNA"/>
</dbReference>
<feature type="domain" description="Protein kinase" evidence="11">
    <location>
        <begin position="806"/>
        <end position="1077"/>
    </location>
</feature>
<dbReference type="InterPro" id="IPR013210">
    <property type="entry name" value="LRR_N_plant-typ"/>
</dbReference>
<evidence type="ECO:0000256" key="10">
    <source>
        <dbReference type="SAM" id="Phobius"/>
    </source>
</evidence>
<evidence type="ECO:0000256" key="3">
    <source>
        <dbReference type="ARBA" id="ARBA00022692"/>
    </source>
</evidence>
<keyword evidence="6 10" id="KW-1133">Transmembrane helix</keyword>
<keyword evidence="3 10" id="KW-0812">Transmembrane</keyword>
<dbReference type="SUPFAM" id="SSF52058">
    <property type="entry name" value="L domain-like"/>
    <property type="match status" value="1"/>
</dbReference>
<evidence type="ECO:0000256" key="9">
    <source>
        <dbReference type="SAM" id="MobiDB-lite"/>
    </source>
</evidence>
<evidence type="ECO:0000313" key="13">
    <source>
        <dbReference type="EMBL" id="KAK9176313.1"/>
    </source>
</evidence>
<dbReference type="Pfam" id="PF07714">
    <property type="entry name" value="PK_Tyr_Ser-Thr"/>
    <property type="match status" value="1"/>
</dbReference>
<dbReference type="PROSITE" id="PS50011">
    <property type="entry name" value="PROTEIN_KINASE_DOM"/>
    <property type="match status" value="1"/>
</dbReference>
<dbReference type="PANTHER" id="PTHR48007">
    <property type="entry name" value="LEUCINE-RICH REPEAT RECEPTOR-LIKE PROTEIN KINASE PXC1"/>
    <property type="match status" value="1"/>
</dbReference>
<evidence type="ECO:0000256" key="4">
    <source>
        <dbReference type="ARBA" id="ARBA00022729"/>
    </source>
</evidence>
<keyword evidence="8" id="KW-0675">Receptor</keyword>
<protein>
    <recommendedName>
        <fullName evidence="15">Protein kinase domain-containing protein</fullName>
    </recommendedName>
</protein>
<dbReference type="InterPro" id="IPR046959">
    <property type="entry name" value="PRK1-6/SRF4-like"/>
</dbReference>
<dbReference type="InterPro" id="IPR001611">
    <property type="entry name" value="Leu-rich_rpt"/>
</dbReference>
<evidence type="ECO:0000256" key="5">
    <source>
        <dbReference type="ARBA" id="ARBA00022737"/>
    </source>
</evidence>
<feature type="region of interest" description="Disordered" evidence="9">
    <location>
        <begin position="607"/>
        <end position="640"/>
    </location>
</feature>
<dbReference type="GO" id="GO:0004672">
    <property type="term" value="F:protein kinase activity"/>
    <property type="evidence" value="ECO:0007669"/>
    <property type="project" value="InterPro"/>
</dbReference>
<evidence type="ECO:0000313" key="14">
    <source>
        <dbReference type="Proteomes" id="UP001428341"/>
    </source>
</evidence>
<dbReference type="Proteomes" id="UP001428341">
    <property type="component" value="Unassembled WGS sequence"/>
</dbReference>
<dbReference type="GO" id="GO:0008289">
    <property type="term" value="F:lipid binding"/>
    <property type="evidence" value="ECO:0007669"/>
    <property type="project" value="InterPro"/>
</dbReference>
<dbReference type="Pfam" id="PF08263">
    <property type="entry name" value="LRRNT_2"/>
    <property type="match status" value="1"/>
</dbReference>
<gene>
    <name evidence="13" type="ORF">WN944_028328</name>
</gene>
<dbReference type="PROSITE" id="PS50848">
    <property type="entry name" value="START"/>
    <property type="match status" value="1"/>
</dbReference>
<dbReference type="SMR" id="A0AAP0QA28"/>
<dbReference type="Pfam" id="PF13855">
    <property type="entry name" value="LRR_8"/>
    <property type="match status" value="2"/>
</dbReference>
<dbReference type="PANTHER" id="PTHR48007:SF13">
    <property type="entry name" value="PROTEIN STRUBBELIG-RECEPTOR FAMILY 4"/>
    <property type="match status" value="1"/>
</dbReference>
<dbReference type="InterPro" id="IPR002913">
    <property type="entry name" value="START_lipid-bd_dom"/>
</dbReference>
<feature type="transmembrane region" description="Helical" evidence="10">
    <location>
        <begin position="20"/>
        <end position="40"/>
    </location>
</feature>
<keyword evidence="5" id="KW-0677">Repeat</keyword>
<comment type="caution">
    <text evidence="13">The sequence shown here is derived from an EMBL/GenBank/DDBJ whole genome shotgun (WGS) entry which is preliminary data.</text>
</comment>
<dbReference type="GO" id="GO:0005524">
    <property type="term" value="F:ATP binding"/>
    <property type="evidence" value="ECO:0007669"/>
    <property type="project" value="InterPro"/>
</dbReference>
<dbReference type="SUPFAM" id="SSF56112">
    <property type="entry name" value="Protein kinase-like (PK-like)"/>
    <property type="match status" value="1"/>
</dbReference>
<proteinExistence type="predicted"/>
<dbReference type="FunFam" id="3.30.200.20:FF:000125">
    <property type="entry name" value="Protein STRUBBELIG-RECEPTOR FAMILY 8"/>
    <property type="match status" value="1"/>
</dbReference>
<dbReference type="FunFam" id="1.10.510.10:FF:000095">
    <property type="entry name" value="protein STRUBBELIG-RECEPTOR FAMILY 8"/>
    <property type="match status" value="1"/>
</dbReference>
<dbReference type="InterPro" id="IPR000719">
    <property type="entry name" value="Prot_kinase_dom"/>
</dbReference>
<dbReference type="FunFam" id="3.30.530.20:FF:000027">
    <property type="entry name" value="StAR-related lipid transfer protein 7, mitochondrial"/>
    <property type="match status" value="1"/>
</dbReference>